<accession>A0A1Q3DBZ7</accession>
<dbReference type="InParanoid" id="A0A1Q3DBZ7"/>
<evidence type="ECO:0000259" key="6">
    <source>
        <dbReference type="PROSITE" id="PS51005"/>
    </source>
</evidence>
<keyword evidence="2" id="KW-0238">DNA-binding</keyword>
<reference evidence="8" key="1">
    <citation type="submission" date="2016-04" db="EMBL/GenBank/DDBJ databases">
        <title>Cephalotus genome sequencing.</title>
        <authorList>
            <person name="Fukushima K."/>
            <person name="Hasebe M."/>
            <person name="Fang X."/>
        </authorList>
    </citation>
    <scope>NUCLEOTIDE SEQUENCE [LARGE SCALE GENOMIC DNA]</scope>
    <source>
        <strain evidence="8">cv. St1</strain>
    </source>
</reference>
<feature type="region of interest" description="Disordered" evidence="5">
    <location>
        <begin position="171"/>
        <end position="202"/>
    </location>
</feature>
<keyword evidence="8" id="KW-1185">Reference proteome</keyword>
<keyword evidence="1" id="KW-0805">Transcription regulation</keyword>
<dbReference type="OrthoDB" id="1057953at2759"/>
<comment type="caution">
    <text evidence="7">The sequence shown here is derived from an EMBL/GenBank/DDBJ whole genome shotgun (WGS) entry which is preliminary data.</text>
</comment>
<dbReference type="PROSITE" id="PS51005">
    <property type="entry name" value="NAC"/>
    <property type="match status" value="1"/>
</dbReference>
<evidence type="ECO:0000256" key="1">
    <source>
        <dbReference type="ARBA" id="ARBA00023015"/>
    </source>
</evidence>
<dbReference type="InterPro" id="IPR003441">
    <property type="entry name" value="NAC-dom"/>
</dbReference>
<dbReference type="SUPFAM" id="SSF101941">
    <property type="entry name" value="NAC domain"/>
    <property type="match status" value="1"/>
</dbReference>
<evidence type="ECO:0000256" key="2">
    <source>
        <dbReference type="ARBA" id="ARBA00023125"/>
    </source>
</evidence>
<dbReference type="PANTHER" id="PTHR31719">
    <property type="entry name" value="NAC TRANSCRIPTION FACTOR 56"/>
    <property type="match status" value="1"/>
</dbReference>
<proteinExistence type="predicted"/>
<protein>
    <submittedName>
        <fullName evidence="7">NAM domain-containing protein</fullName>
    </submittedName>
</protein>
<feature type="compositionally biased region" description="Acidic residues" evidence="5">
    <location>
        <begin position="185"/>
        <end position="195"/>
    </location>
</feature>
<keyword evidence="3" id="KW-0804">Transcription</keyword>
<dbReference type="InterPro" id="IPR036093">
    <property type="entry name" value="NAC_dom_sf"/>
</dbReference>
<dbReference type="PANTHER" id="PTHR31719:SF134">
    <property type="entry name" value="NAC DOMAIN-CONTAINING PROTEIN 104"/>
    <property type="match status" value="1"/>
</dbReference>
<keyword evidence="4" id="KW-0539">Nucleus</keyword>
<dbReference type="Gene3D" id="2.170.150.80">
    <property type="entry name" value="NAC domain"/>
    <property type="match status" value="1"/>
</dbReference>
<evidence type="ECO:0000313" key="7">
    <source>
        <dbReference type="EMBL" id="GAV90066.1"/>
    </source>
</evidence>
<dbReference type="AlphaFoldDB" id="A0A1Q3DBZ7"/>
<dbReference type="STRING" id="3775.A0A1Q3DBZ7"/>
<name>A0A1Q3DBZ7_CEPFO</name>
<dbReference type="GO" id="GO:0003677">
    <property type="term" value="F:DNA binding"/>
    <property type="evidence" value="ECO:0007669"/>
    <property type="project" value="UniProtKB-KW"/>
</dbReference>
<dbReference type="Pfam" id="PF02365">
    <property type="entry name" value="NAM"/>
    <property type="match status" value="1"/>
</dbReference>
<evidence type="ECO:0000256" key="4">
    <source>
        <dbReference type="ARBA" id="ARBA00023242"/>
    </source>
</evidence>
<dbReference type="GO" id="GO:0048731">
    <property type="term" value="P:system development"/>
    <property type="evidence" value="ECO:0007669"/>
    <property type="project" value="TreeGrafter"/>
</dbReference>
<feature type="domain" description="NAC" evidence="6">
    <location>
        <begin position="4"/>
        <end position="166"/>
    </location>
</feature>
<evidence type="ECO:0000313" key="8">
    <source>
        <dbReference type="Proteomes" id="UP000187406"/>
    </source>
</evidence>
<evidence type="ECO:0000256" key="5">
    <source>
        <dbReference type="SAM" id="MobiDB-lite"/>
    </source>
</evidence>
<evidence type="ECO:0000256" key="3">
    <source>
        <dbReference type="ARBA" id="ARBA00023163"/>
    </source>
</evidence>
<dbReference type="EMBL" id="BDDD01005953">
    <property type="protein sequence ID" value="GAV90066.1"/>
    <property type="molecule type" value="Genomic_DNA"/>
</dbReference>
<dbReference type="Proteomes" id="UP000187406">
    <property type="component" value="Unassembled WGS sequence"/>
</dbReference>
<organism evidence="7 8">
    <name type="scientific">Cephalotus follicularis</name>
    <name type="common">Albany pitcher plant</name>
    <dbReference type="NCBI Taxonomy" id="3775"/>
    <lineage>
        <taxon>Eukaryota</taxon>
        <taxon>Viridiplantae</taxon>
        <taxon>Streptophyta</taxon>
        <taxon>Embryophyta</taxon>
        <taxon>Tracheophyta</taxon>
        <taxon>Spermatophyta</taxon>
        <taxon>Magnoliopsida</taxon>
        <taxon>eudicotyledons</taxon>
        <taxon>Gunneridae</taxon>
        <taxon>Pentapetalae</taxon>
        <taxon>rosids</taxon>
        <taxon>fabids</taxon>
        <taxon>Oxalidales</taxon>
        <taxon>Cephalotaceae</taxon>
        <taxon>Cephalotus</taxon>
    </lineage>
</organism>
<gene>
    <name evidence="7" type="ORF">CFOL_v3_33475</name>
</gene>
<dbReference type="GO" id="GO:0006355">
    <property type="term" value="P:regulation of DNA-templated transcription"/>
    <property type="evidence" value="ECO:0007669"/>
    <property type="project" value="InterPro"/>
</dbReference>
<sequence>MATLPRGYKFRPSDNVLVLHFLFNKVYNRPFQSSFPPPIMEFDSYQDVQLWKTLYEESRKEDELFFFTQLKNIHSYHLSPITCGWGIWKPIKDDYVFQYPGGDISNKIVIGSKRCFSFEPAEDFDLVTNETWVLSEYRLDGVVLDSKYCANKNHKHRYVVCRVKKDVPDEFGSIPSDHSSYHTSDDEDSDSEEETSAAAPLP</sequence>